<dbReference type="PANTHER" id="PTHR42080:SF1">
    <property type="entry name" value="SRR1-LIKE DOMAIN-CONTAINING PROTEIN"/>
    <property type="match status" value="1"/>
</dbReference>
<dbReference type="OrthoDB" id="5240813at2759"/>
<organism evidence="1 2">
    <name type="scientific">Xylaria multiplex</name>
    <dbReference type="NCBI Taxonomy" id="323545"/>
    <lineage>
        <taxon>Eukaryota</taxon>
        <taxon>Fungi</taxon>
        <taxon>Dikarya</taxon>
        <taxon>Ascomycota</taxon>
        <taxon>Pezizomycotina</taxon>
        <taxon>Sordariomycetes</taxon>
        <taxon>Xylariomycetidae</taxon>
        <taxon>Xylariales</taxon>
        <taxon>Xylariaceae</taxon>
        <taxon>Xylaria</taxon>
    </lineage>
</organism>
<evidence type="ECO:0000313" key="2">
    <source>
        <dbReference type="Proteomes" id="UP000481858"/>
    </source>
</evidence>
<dbReference type="EMBL" id="WUBL01000115">
    <property type="protein sequence ID" value="KAF2965447.1"/>
    <property type="molecule type" value="Genomic_DNA"/>
</dbReference>
<dbReference type="InParanoid" id="A0A7C8MQ17"/>
<dbReference type="AlphaFoldDB" id="A0A7C8MQ17"/>
<name>A0A7C8MQ17_9PEZI</name>
<keyword evidence="2" id="KW-1185">Reference proteome</keyword>
<accession>A0A7C8MQ17</accession>
<comment type="caution">
    <text evidence="1">The sequence shown here is derived from an EMBL/GenBank/DDBJ whole genome shotgun (WGS) entry which is preliminary data.</text>
</comment>
<dbReference type="Proteomes" id="UP000481858">
    <property type="component" value="Unassembled WGS sequence"/>
</dbReference>
<sequence>MCATMYRVDPLGGMFTPEEKRILRGRDPGQKRSKDALIVRLADAFTFRRAPRGWQPPFYCFEKAAMVENLDVACCKLPDMGQDGLGKANKVMEYVKERISQGSRRACSGVTADELKNILQITQELWMKDGKDRGLAKIIDSIPNNTHINKVVCIGLSEVASRLDPRAEETTVLSQCLAQHLAVLSMVRYLRGLVSHEVRLFAADWSYDQPHEEALESIGFTILNGSYGKQEHFVAIDDNTMLISFSIADSESILPIISEYARPVAMIYDAYDYLIKEGHTRPPLSPVWSQVKYNDTWVTIPGPPLATKRPLTGCGVKTPSSLVPVRPPFYTESTGQMLDNYRIAMNLFEFDVTGLANRFELHPDTDYIPIAANETEKKRFVGRNSRLFVRAYF</sequence>
<dbReference type="PANTHER" id="PTHR42080">
    <property type="entry name" value="SRR1 DOMAIN-CONTAINING PROTEIN"/>
    <property type="match status" value="1"/>
</dbReference>
<protein>
    <recommendedName>
        <fullName evidence="3">SRR1-like domain-containing protein</fullName>
    </recommendedName>
</protein>
<reference evidence="1 2" key="1">
    <citation type="submission" date="2019-12" db="EMBL/GenBank/DDBJ databases">
        <title>Draft genome sequence of the ascomycete Xylaria multiplex DSM 110363.</title>
        <authorList>
            <person name="Buettner E."/>
            <person name="Kellner H."/>
        </authorList>
    </citation>
    <scope>NUCLEOTIDE SEQUENCE [LARGE SCALE GENOMIC DNA]</scope>
    <source>
        <strain evidence="1 2">DSM 110363</strain>
    </source>
</reference>
<gene>
    <name evidence="1" type="ORF">GQX73_g8136</name>
</gene>
<evidence type="ECO:0000313" key="1">
    <source>
        <dbReference type="EMBL" id="KAF2965447.1"/>
    </source>
</evidence>
<proteinExistence type="predicted"/>
<evidence type="ECO:0008006" key="3">
    <source>
        <dbReference type="Google" id="ProtNLM"/>
    </source>
</evidence>